<reference evidence="2 3" key="1">
    <citation type="submission" date="2018-10" db="EMBL/GenBank/DDBJ databases">
        <title>Phylogenomics of Brevibacillus.</title>
        <authorList>
            <person name="Dunlap C."/>
        </authorList>
    </citation>
    <scope>NUCLEOTIDE SEQUENCE [LARGE SCALE GENOMIC DNA]</scope>
    <source>
        <strain evidence="2 3">JCM 15085</strain>
    </source>
</reference>
<organism evidence="2 3">
    <name type="scientific">Brevibacillus panacihumi</name>
    <dbReference type="NCBI Taxonomy" id="497735"/>
    <lineage>
        <taxon>Bacteria</taxon>
        <taxon>Bacillati</taxon>
        <taxon>Bacillota</taxon>
        <taxon>Bacilli</taxon>
        <taxon>Bacillales</taxon>
        <taxon>Paenibacillaceae</taxon>
        <taxon>Brevibacillus</taxon>
    </lineage>
</organism>
<comment type="caution">
    <text evidence="2">The sequence shown here is derived from an EMBL/GenBank/DDBJ whole genome shotgun (WGS) entry which is preliminary data.</text>
</comment>
<keyword evidence="1" id="KW-0812">Transmembrane</keyword>
<name>A0A3M8D8D9_9BACL</name>
<dbReference type="EMBL" id="RHHT01000007">
    <property type="protein sequence ID" value="RNB83535.1"/>
    <property type="molecule type" value="Genomic_DNA"/>
</dbReference>
<dbReference type="AlphaFoldDB" id="A0A3M8D8D9"/>
<feature type="transmembrane region" description="Helical" evidence="1">
    <location>
        <begin position="53"/>
        <end position="72"/>
    </location>
</feature>
<evidence type="ECO:0000256" key="1">
    <source>
        <dbReference type="SAM" id="Phobius"/>
    </source>
</evidence>
<dbReference type="RefSeq" id="WP_122912441.1">
    <property type="nucleotide sequence ID" value="NZ_RHHT01000007.1"/>
</dbReference>
<feature type="transmembrane region" description="Helical" evidence="1">
    <location>
        <begin position="29"/>
        <end position="47"/>
    </location>
</feature>
<sequence>MKKPMSDVLYQEESSYKDMLLRKSMKMRIMETVAFVFGMMILAQFFPSDATEFKVLAFAIAIAVVGLSPFLYKAILRPMYKLTKTHLIISLSGQEKSYPLNEVEPIYEGRHVYRLSGKRESLMVSRQFLSHLNERLFYYQKGNKKRR</sequence>
<dbReference type="Proteomes" id="UP000281915">
    <property type="component" value="Unassembled WGS sequence"/>
</dbReference>
<keyword evidence="1" id="KW-1133">Transmembrane helix</keyword>
<proteinExistence type="predicted"/>
<keyword evidence="1" id="KW-0472">Membrane</keyword>
<evidence type="ECO:0000313" key="3">
    <source>
        <dbReference type="Proteomes" id="UP000281915"/>
    </source>
</evidence>
<evidence type="ECO:0000313" key="2">
    <source>
        <dbReference type="EMBL" id="RNB83535.1"/>
    </source>
</evidence>
<gene>
    <name evidence="2" type="ORF">EDM58_05360</name>
</gene>
<protein>
    <submittedName>
        <fullName evidence="2">Uncharacterized protein</fullName>
    </submittedName>
</protein>
<accession>A0A3M8D8D9</accession>